<name>A0ABT7WDC3_9FLAO</name>
<organism evidence="2 3">
    <name type="scientific">Robiginitalea aurantiaca</name>
    <dbReference type="NCBI Taxonomy" id="3056915"/>
    <lineage>
        <taxon>Bacteria</taxon>
        <taxon>Pseudomonadati</taxon>
        <taxon>Bacteroidota</taxon>
        <taxon>Flavobacteriia</taxon>
        <taxon>Flavobacteriales</taxon>
        <taxon>Flavobacteriaceae</taxon>
        <taxon>Robiginitalea</taxon>
    </lineage>
</organism>
<dbReference type="SMART" id="SM00953">
    <property type="entry name" value="RES"/>
    <property type="match status" value="1"/>
</dbReference>
<dbReference type="InterPro" id="IPR014914">
    <property type="entry name" value="RES_dom"/>
</dbReference>
<sequence>MIVYRLSKKTYSADLSGIGAEKFGGRWNNKGTRMIYTAQSRALANLEVAVHVPLHIVPNDYFLTAIEIPDALIRNYPEKRLESVNWKTHPPSDFTQREGDAFIREGKALVLKVPSAIVQGDYNYLINPLHKEIHQAKILSSEPFIFDQRLFRP</sequence>
<protein>
    <submittedName>
        <fullName evidence="2">RES family NAD+ phosphorylase</fullName>
    </submittedName>
</protein>
<reference evidence="2" key="1">
    <citation type="submission" date="2023-06" db="EMBL/GenBank/DDBJ databases">
        <title>Robiginitalea aurantiacus sp. nov. and Algoriphagus sediminis sp. nov., isolated from coastal sediment.</title>
        <authorList>
            <person name="Zhou Z.Y."/>
            <person name="An J."/>
            <person name="Jia Y.W."/>
            <person name="Du Z.J."/>
        </authorList>
    </citation>
    <scope>NUCLEOTIDE SEQUENCE</scope>
    <source>
        <strain evidence="2">M39</strain>
    </source>
</reference>
<dbReference type="Pfam" id="PF08808">
    <property type="entry name" value="RES"/>
    <property type="match status" value="1"/>
</dbReference>
<evidence type="ECO:0000259" key="1">
    <source>
        <dbReference type="SMART" id="SM00953"/>
    </source>
</evidence>
<evidence type="ECO:0000313" key="3">
    <source>
        <dbReference type="Proteomes" id="UP001174839"/>
    </source>
</evidence>
<comment type="caution">
    <text evidence="2">The sequence shown here is derived from an EMBL/GenBank/DDBJ whole genome shotgun (WGS) entry which is preliminary data.</text>
</comment>
<accession>A0ABT7WDC3</accession>
<evidence type="ECO:0000313" key="2">
    <source>
        <dbReference type="EMBL" id="MDM9630910.1"/>
    </source>
</evidence>
<dbReference type="RefSeq" id="WP_289724272.1">
    <property type="nucleotide sequence ID" value="NZ_JAUDUY010000002.1"/>
</dbReference>
<dbReference type="Proteomes" id="UP001174839">
    <property type="component" value="Unassembled WGS sequence"/>
</dbReference>
<gene>
    <name evidence="2" type="ORF">QU605_05480</name>
</gene>
<feature type="domain" description="RES" evidence="1">
    <location>
        <begin position="14"/>
        <end position="140"/>
    </location>
</feature>
<keyword evidence="3" id="KW-1185">Reference proteome</keyword>
<proteinExistence type="predicted"/>
<dbReference type="EMBL" id="JAUDUY010000002">
    <property type="protein sequence ID" value="MDM9630910.1"/>
    <property type="molecule type" value="Genomic_DNA"/>
</dbReference>